<protein>
    <recommendedName>
        <fullName evidence="3">(2Fe-2S) ferredoxin domain-containing protein</fullName>
    </recommendedName>
</protein>
<evidence type="ECO:0000313" key="2">
    <source>
        <dbReference type="Proteomes" id="UP001500523"/>
    </source>
</evidence>
<evidence type="ECO:0008006" key="3">
    <source>
        <dbReference type="Google" id="ProtNLM"/>
    </source>
</evidence>
<dbReference type="Proteomes" id="UP001500523">
    <property type="component" value="Unassembled WGS sequence"/>
</dbReference>
<comment type="caution">
    <text evidence="1">The sequence shown here is derived from an EMBL/GenBank/DDBJ whole genome shotgun (WGS) entry which is preliminary data.</text>
</comment>
<sequence length="102" mass="10753">MIRMAKSRWTGVVLVCGKCSKKIDGGFGDDGSTSLAKALRQRAGKGRKATHGVIETKCLKLCPKRAVAVVDAACPERWLVVDAGESIDAVAVRIGMVPADQA</sequence>
<evidence type="ECO:0000313" key="1">
    <source>
        <dbReference type="EMBL" id="GAA3712855.1"/>
    </source>
</evidence>
<name>A0ABP7E3E2_9SPHN</name>
<keyword evidence="2" id="KW-1185">Reference proteome</keyword>
<proteinExistence type="predicted"/>
<accession>A0ABP7E3E2</accession>
<dbReference type="EMBL" id="BAABBF010000004">
    <property type="protein sequence ID" value="GAA3712855.1"/>
    <property type="molecule type" value="Genomic_DNA"/>
</dbReference>
<reference evidence="2" key="1">
    <citation type="journal article" date="2019" name="Int. J. Syst. Evol. Microbiol.">
        <title>The Global Catalogue of Microorganisms (GCM) 10K type strain sequencing project: providing services to taxonomists for standard genome sequencing and annotation.</title>
        <authorList>
            <consortium name="The Broad Institute Genomics Platform"/>
            <consortium name="The Broad Institute Genome Sequencing Center for Infectious Disease"/>
            <person name="Wu L."/>
            <person name="Ma J."/>
        </authorList>
    </citation>
    <scope>NUCLEOTIDE SEQUENCE [LARGE SCALE GENOMIC DNA]</scope>
    <source>
        <strain evidence="2">JCM 17498</strain>
    </source>
</reference>
<organism evidence="1 2">
    <name type="scientific">Sphingomonas cynarae</name>
    <dbReference type="NCBI Taxonomy" id="930197"/>
    <lineage>
        <taxon>Bacteria</taxon>
        <taxon>Pseudomonadati</taxon>
        <taxon>Pseudomonadota</taxon>
        <taxon>Alphaproteobacteria</taxon>
        <taxon>Sphingomonadales</taxon>
        <taxon>Sphingomonadaceae</taxon>
        <taxon>Sphingomonas</taxon>
    </lineage>
</organism>
<gene>
    <name evidence="1" type="ORF">GCM10022268_22080</name>
</gene>